<proteinExistence type="predicted"/>
<evidence type="ECO:0008006" key="4">
    <source>
        <dbReference type="Google" id="ProtNLM"/>
    </source>
</evidence>
<sequence length="98" mass="10784">MNKLPLKALATVMCVFSGSVLAESSVIECNDCTAMQKVNAVAGYENGVVFVADFVNYKLNKFVISDDKKIKQAQLTASEVQQVNQQFDYRKTTLIAAK</sequence>
<protein>
    <recommendedName>
        <fullName evidence="4">Cytochrome C</fullName>
    </recommendedName>
</protein>
<feature type="chain" id="PRO_5046097844" description="Cytochrome C" evidence="1">
    <location>
        <begin position="23"/>
        <end position="98"/>
    </location>
</feature>
<dbReference type="EMBL" id="CP020472">
    <property type="protein sequence ID" value="ARD23527.1"/>
    <property type="molecule type" value="Genomic_DNA"/>
</dbReference>
<evidence type="ECO:0000256" key="1">
    <source>
        <dbReference type="SAM" id="SignalP"/>
    </source>
</evidence>
<accession>A0ABN4YLT5</accession>
<evidence type="ECO:0000313" key="2">
    <source>
        <dbReference type="EMBL" id="ARD23527.1"/>
    </source>
</evidence>
<reference evidence="2 3" key="1">
    <citation type="submission" date="2017-03" db="EMBL/GenBank/DDBJ databases">
        <title>Genome sequencing of Shewanella japonica KCTC 22435.</title>
        <authorList>
            <person name="Kim K.M."/>
        </authorList>
    </citation>
    <scope>NUCLEOTIDE SEQUENCE [LARGE SCALE GENOMIC DNA]</scope>
    <source>
        <strain evidence="2 3">KCTC 22435</strain>
    </source>
</reference>
<gene>
    <name evidence="2" type="ORF">SJ2017_3267</name>
</gene>
<feature type="signal peptide" evidence="1">
    <location>
        <begin position="1"/>
        <end position="22"/>
    </location>
</feature>
<keyword evidence="1" id="KW-0732">Signal</keyword>
<keyword evidence="3" id="KW-1185">Reference proteome</keyword>
<dbReference type="Proteomes" id="UP000191820">
    <property type="component" value="Chromosome"/>
</dbReference>
<dbReference type="RefSeq" id="WP_080916480.1">
    <property type="nucleotide sequence ID" value="NZ_CP020472.1"/>
</dbReference>
<organism evidence="2 3">
    <name type="scientific">Shewanella japonica</name>
    <dbReference type="NCBI Taxonomy" id="93973"/>
    <lineage>
        <taxon>Bacteria</taxon>
        <taxon>Pseudomonadati</taxon>
        <taxon>Pseudomonadota</taxon>
        <taxon>Gammaproteobacteria</taxon>
        <taxon>Alteromonadales</taxon>
        <taxon>Shewanellaceae</taxon>
        <taxon>Shewanella</taxon>
    </lineage>
</organism>
<evidence type="ECO:0000313" key="3">
    <source>
        <dbReference type="Proteomes" id="UP000191820"/>
    </source>
</evidence>
<name>A0ABN4YLT5_9GAMM</name>